<dbReference type="Proteomes" id="UP000242180">
    <property type="component" value="Unassembled WGS sequence"/>
</dbReference>
<evidence type="ECO:0000313" key="5">
    <source>
        <dbReference type="EMBL" id="ORY90578.1"/>
    </source>
</evidence>
<evidence type="ECO:0000313" key="6">
    <source>
        <dbReference type="Proteomes" id="UP000242180"/>
    </source>
</evidence>
<feature type="transmembrane region" description="Helical" evidence="3">
    <location>
        <begin position="315"/>
        <end position="338"/>
    </location>
</feature>
<name>A0A1X2H0H5_SYNRA</name>
<dbReference type="SMART" id="SM00313">
    <property type="entry name" value="PXA"/>
    <property type="match status" value="1"/>
</dbReference>
<evidence type="ECO:0000256" key="3">
    <source>
        <dbReference type="SAM" id="Phobius"/>
    </source>
</evidence>
<gene>
    <name evidence="5" type="ORF">BCR43DRAFT_499530</name>
</gene>
<dbReference type="PROSITE" id="PS51207">
    <property type="entry name" value="PXA"/>
    <property type="match status" value="1"/>
</dbReference>
<keyword evidence="3" id="KW-0472">Membrane</keyword>
<dbReference type="Pfam" id="PF02194">
    <property type="entry name" value="PXA"/>
    <property type="match status" value="1"/>
</dbReference>
<dbReference type="Pfam" id="PF08628">
    <property type="entry name" value="Nexin_C"/>
    <property type="match status" value="1"/>
</dbReference>
<dbReference type="OrthoDB" id="5582218at2759"/>
<keyword evidence="3" id="KW-1133">Transmembrane helix</keyword>
<dbReference type="InParanoid" id="A0A1X2H0H5"/>
<dbReference type="EMBL" id="MCGN01000012">
    <property type="protein sequence ID" value="ORY90578.1"/>
    <property type="molecule type" value="Genomic_DNA"/>
</dbReference>
<proteinExistence type="inferred from homology"/>
<evidence type="ECO:0000259" key="4">
    <source>
        <dbReference type="PROSITE" id="PS51207"/>
    </source>
</evidence>
<feature type="domain" description="PXA" evidence="4">
    <location>
        <begin position="41"/>
        <end position="215"/>
    </location>
</feature>
<dbReference type="InterPro" id="IPR013937">
    <property type="entry name" value="Sorting_nexin_C"/>
</dbReference>
<dbReference type="InterPro" id="IPR003114">
    <property type="entry name" value="Phox_assoc"/>
</dbReference>
<dbReference type="AlphaFoldDB" id="A0A1X2H0H5"/>
<dbReference type="PANTHER" id="PTHR22775">
    <property type="entry name" value="SORTING NEXIN"/>
    <property type="match status" value="1"/>
</dbReference>
<comment type="caution">
    <text evidence="5">The sequence shown here is derived from an EMBL/GenBank/DDBJ whole genome shotgun (WGS) entry which is preliminary data.</text>
</comment>
<dbReference type="GO" id="GO:0035091">
    <property type="term" value="F:phosphatidylinositol binding"/>
    <property type="evidence" value="ECO:0007669"/>
    <property type="project" value="TreeGrafter"/>
</dbReference>
<keyword evidence="6" id="KW-1185">Reference proteome</keyword>
<feature type="compositionally biased region" description="Low complexity" evidence="2">
    <location>
        <begin position="261"/>
        <end position="284"/>
    </location>
</feature>
<reference evidence="5 6" key="1">
    <citation type="submission" date="2016-07" db="EMBL/GenBank/DDBJ databases">
        <title>Pervasive Adenine N6-methylation of Active Genes in Fungi.</title>
        <authorList>
            <consortium name="DOE Joint Genome Institute"/>
            <person name="Mondo S.J."/>
            <person name="Dannebaum R.O."/>
            <person name="Kuo R.C."/>
            <person name="Labutti K."/>
            <person name="Haridas S."/>
            <person name="Kuo A."/>
            <person name="Salamov A."/>
            <person name="Ahrendt S.R."/>
            <person name="Lipzen A."/>
            <person name="Sullivan W."/>
            <person name="Andreopoulos W.B."/>
            <person name="Clum A."/>
            <person name="Lindquist E."/>
            <person name="Daum C."/>
            <person name="Ramamoorthy G.K."/>
            <person name="Gryganskyi A."/>
            <person name="Culley D."/>
            <person name="Magnuson J.K."/>
            <person name="James T.Y."/>
            <person name="O'Malley M.A."/>
            <person name="Stajich J.E."/>
            <person name="Spatafora J.W."/>
            <person name="Visel A."/>
            <person name="Grigoriev I.V."/>
        </authorList>
    </citation>
    <scope>NUCLEOTIDE SEQUENCE [LARGE SCALE GENOMIC DNA]</scope>
    <source>
        <strain evidence="5 6">NRRL 2496</strain>
    </source>
</reference>
<protein>
    <submittedName>
        <fullName evidence="5">PXA domain-domain-containing protein</fullName>
    </submittedName>
</protein>
<dbReference type="STRING" id="13706.A0A1X2H0H5"/>
<dbReference type="OMA" id="FHGMQPH"/>
<dbReference type="PANTHER" id="PTHR22775:SF3">
    <property type="entry name" value="SORTING NEXIN-13"/>
    <property type="match status" value="1"/>
</dbReference>
<accession>A0A1X2H0H5</accession>
<sequence>MSTDTTDSLRLFHLRVLFPDLLALPKTDPRRIQAPPPITRSQPIDAELYTYIALLVRDFIHPWYRVVTTDQEFTAELVSLLTHIIQSLEDRMCNHVDWTALILIHAPHLLHLHYSDYRQAKRRLGMGHASNATLESLFHGMQPHVAIGQEQEYLRALTNNILRILLKQEDYQNDAVRHLVRELLANLVLANLTESLSDPYTIHMIIVKLLDAYTPTVEHLEATGVFHEYPKTMQKKPTVPITSALAEAQNTELHPNQTPEPAQDAAPASSTSPSSSDLPSQLQRLQEKRRQEGDEIVDAGRGELDSKHERRRFSFGYITLQVILAPLRALMLHIMAAFTHSQERYQQVAQYTKRTRHTRLLEPTVKFLKVALAVDDRPVLQWAYAMLALFLWPLIRMIGGGLLVDKFLEQTILHILSEDHLVFYLQLGRNLLWPDGAFLRKSEAPTELECEHMRIRAERLLTVAIPAPVLHRLYETDDLNQLQMHIHDAVEPLQNKYINKHLMFLLVDLVASRLLPELLESGETEMTPSP</sequence>
<organism evidence="5 6">
    <name type="scientific">Syncephalastrum racemosum</name>
    <name type="common">Filamentous fungus</name>
    <dbReference type="NCBI Taxonomy" id="13706"/>
    <lineage>
        <taxon>Eukaryota</taxon>
        <taxon>Fungi</taxon>
        <taxon>Fungi incertae sedis</taxon>
        <taxon>Mucoromycota</taxon>
        <taxon>Mucoromycotina</taxon>
        <taxon>Mucoromycetes</taxon>
        <taxon>Mucorales</taxon>
        <taxon>Syncephalastraceae</taxon>
        <taxon>Syncephalastrum</taxon>
    </lineage>
</organism>
<feature type="region of interest" description="Disordered" evidence="2">
    <location>
        <begin position="252"/>
        <end position="303"/>
    </location>
</feature>
<evidence type="ECO:0000256" key="1">
    <source>
        <dbReference type="ARBA" id="ARBA00010883"/>
    </source>
</evidence>
<feature type="transmembrane region" description="Helical" evidence="3">
    <location>
        <begin position="382"/>
        <end position="404"/>
    </location>
</feature>
<evidence type="ECO:0000256" key="2">
    <source>
        <dbReference type="SAM" id="MobiDB-lite"/>
    </source>
</evidence>
<feature type="compositionally biased region" description="Basic and acidic residues" evidence="2">
    <location>
        <begin position="285"/>
        <end position="303"/>
    </location>
</feature>
<comment type="similarity">
    <text evidence="1">Belongs to the sorting nexin family.</text>
</comment>
<keyword evidence="3" id="KW-0812">Transmembrane</keyword>